<sequence>MEDQERELLLISKGDELAFNSFMNRHSKNLYYYAFGILSNNEMSEEVVSDVFLEAWKSRKNLIEIVNITGWLNTVVYRKSISYLRKEMKHNKDMSFEDLENFSFPVMESPMDDLISSEEIEGLNTAIESLPPKCKHVFFLAKIEKIPYAEIANMLQISLATVNYHISFAMSVLKKKLA</sequence>
<keyword evidence="4" id="KW-0804">Transcription</keyword>
<feature type="domain" description="RNA polymerase sigma factor 70 region 4 type 2" evidence="6">
    <location>
        <begin position="123"/>
        <end position="170"/>
    </location>
</feature>
<dbReference type="InterPro" id="IPR014327">
    <property type="entry name" value="RNA_pol_sigma70_bacteroid"/>
</dbReference>
<evidence type="ECO:0000256" key="2">
    <source>
        <dbReference type="ARBA" id="ARBA00023015"/>
    </source>
</evidence>
<protein>
    <submittedName>
        <fullName evidence="7">ECF RNA polymerase sigma factor SigE</fullName>
    </submittedName>
</protein>
<dbReference type="GO" id="GO:0006352">
    <property type="term" value="P:DNA-templated transcription initiation"/>
    <property type="evidence" value="ECO:0007669"/>
    <property type="project" value="InterPro"/>
</dbReference>
<keyword evidence="3" id="KW-0731">Sigma factor</keyword>
<dbReference type="PANTHER" id="PTHR43133">
    <property type="entry name" value="RNA POLYMERASE ECF-TYPE SIGMA FACTO"/>
    <property type="match status" value="1"/>
</dbReference>
<dbReference type="SUPFAM" id="SSF88946">
    <property type="entry name" value="Sigma2 domain of RNA polymerase sigma factors"/>
    <property type="match status" value="1"/>
</dbReference>
<comment type="caution">
    <text evidence="7">The sequence shown here is derived from an EMBL/GenBank/DDBJ whole genome shotgun (WGS) entry which is preliminary data.</text>
</comment>
<comment type="similarity">
    <text evidence="1">Belongs to the sigma-70 factor family. ECF subfamily.</text>
</comment>
<evidence type="ECO:0000259" key="5">
    <source>
        <dbReference type="Pfam" id="PF04542"/>
    </source>
</evidence>
<dbReference type="InterPro" id="IPR014284">
    <property type="entry name" value="RNA_pol_sigma-70_dom"/>
</dbReference>
<feature type="domain" description="RNA polymerase sigma-70 region 2" evidence="5">
    <location>
        <begin position="23"/>
        <end position="88"/>
    </location>
</feature>
<dbReference type="SUPFAM" id="SSF88659">
    <property type="entry name" value="Sigma3 and sigma4 domains of RNA polymerase sigma factors"/>
    <property type="match status" value="1"/>
</dbReference>
<gene>
    <name evidence="7" type="primary">sigE_24</name>
    <name evidence="7" type="ORF">SDC9_101622</name>
</gene>
<dbReference type="Gene3D" id="1.10.10.10">
    <property type="entry name" value="Winged helix-like DNA-binding domain superfamily/Winged helix DNA-binding domain"/>
    <property type="match status" value="1"/>
</dbReference>
<dbReference type="GO" id="GO:0016987">
    <property type="term" value="F:sigma factor activity"/>
    <property type="evidence" value="ECO:0007669"/>
    <property type="project" value="UniProtKB-KW"/>
</dbReference>
<dbReference type="InterPro" id="IPR036388">
    <property type="entry name" value="WH-like_DNA-bd_sf"/>
</dbReference>
<evidence type="ECO:0000259" key="6">
    <source>
        <dbReference type="Pfam" id="PF08281"/>
    </source>
</evidence>
<name>A0A645AP17_9ZZZZ</name>
<evidence type="ECO:0000256" key="4">
    <source>
        <dbReference type="ARBA" id="ARBA00023163"/>
    </source>
</evidence>
<dbReference type="PANTHER" id="PTHR43133:SF46">
    <property type="entry name" value="RNA POLYMERASE SIGMA-70 FACTOR ECF SUBFAMILY"/>
    <property type="match status" value="1"/>
</dbReference>
<dbReference type="NCBIfam" id="TIGR02937">
    <property type="entry name" value="sigma70-ECF"/>
    <property type="match status" value="1"/>
</dbReference>
<dbReference type="NCBIfam" id="TIGR02985">
    <property type="entry name" value="Sig70_bacteroi1"/>
    <property type="match status" value="1"/>
</dbReference>
<dbReference type="InterPro" id="IPR013249">
    <property type="entry name" value="RNA_pol_sigma70_r4_t2"/>
</dbReference>
<dbReference type="Pfam" id="PF08281">
    <property type="entry name" value="Sigma70_r4_2"/>
    <property type="match status" value="1"/>
</dbReference>
<reference evidence="7" key="1">
    <citation type="submission" date="2019-08" db="EMBL/GenBank/DDBJ databases">
        <authorList>
            <person name="Kucharzyk K."/>
            <person name="Murdoch R.W."/>
            <person name="Higgins S."/>
            <person name="Loffler F."/>
        </authorList>
    </citation>
    <scope>NUCLEOTIDE SEQUENCE</scope>
</reference>
<proteinExistence type="inferred from homology"/>
<dbReference type="InterPro" id="IPR013324">
    <property type="entry name" value="RNA_pol_sigma_r3/r4-like"/>
</dbReference>
<dbReference type="InterPro" id="IPR039425">
    <property type="entry name" value="RNA_pol_sigma-70-like"/>
</dbReference>
<dbReference type="InterPro" id="IPR007627">
    <property type="entry name" value="RNA_pol_sigma70_r2"/>
</dbReference>
<dbReference type="Pfam" id="PF04542">
    <property type="entry name" value="Sigma70_r2"/>
    <property type="match status" value="1"/>
</dbReference>
<keyword evidence="2" id="KW-0805">Transcription regulation</keyword>
<dbReference type="InterPro" id="IPR013325">
    <property type="entry name" value="RNA_pol_sigma_r2"/>
</dbReference>
<dbReference type="EMBL" id="VSSQ01014990">
    <property type="protein sequence ID" value="MPM54840.1"/>
    <property type="molecule type" value="Genomic_DNA"/>
</dbReference>
<dbReference type="Gene3D" id="1.10.1740.10">
    <property type="match status" value="1"/>
</dbReference>
<evidence type="ECO:0000256" key="3">
    <source>
        <dbReference type="ARBA" id="ARBA00023082"/>
    </source>
</evidence>
<dbReference type="GO" id="GO:0003677">
    <property type="term" value="F:DNA binding"/>
    <property type="evidence" value="ECO:0007669"/>
    <property type="project" value="InterPro"/>
</dbReference>
<organism evidence="7">
    <name type="scientific">bioreactor metagenome</name>
    <dbReference type="NCBI Taxonomy" id="1076179"/>
    <lineage>
        <taxon>unclassified sequences</taxon>
        <taxon>metagenomes</taxon>
        <taxon>ecological metagenomes</taxon>
    </lineage>
</organism>
<evidence type="ECO:0000256" key="1">
    <source>
        <dbReference type="ARBA" id="ARBA00010641"/>
    </source>
</evidence>
<accession>A0A645AP17</accession>
<dbReference type="AlphaFoldDB" id="A0A645AP17"/>
<evidence type="ECO:0000313" key="7">
    <source>
        <dbReference type="EMBL" id="MPM54840.1"/>
    </source>
</evidence>